<dbReference type="AlphaFoldDB" id="A0A0H1R954"/>
<dbReference type="SUPFAM" id="SSF46785">
    <property type="entry name" value="Winged helix' DNA-binding domain"/>
    <property type="match status" value="1"/>
</dbReference>
<evidence type="ECO:0000256" key="3">
    <source>
        <dbReference type="ARBA" id="ARBA00023163"/>
    </source>
</evidence>
<keyword evidence="2" id="KW-0238">DNA-binding</keyword>
<dbReference type="InterPro" id="IPR036390">
    <property type="entry name" value="WH_DNA-bd_sf"/>
</dbReference>
<dbReference type="PANTHER" id="PTHR43537:SF43">
    <property type="entry name" value="GNTR-FAMILY TRANSCRIPTIONAL REGULATOR"/>
    <property type="match status" value="1"/>
</dbReference>
<dbReference type="Pfam" id="PF00392">
    <property type="entry name" value="GntR"/>
    <property type="match status" value="1"/>
</dbReference>
<dbReference type="SMART" id="SM00895">
    <property type="entry name" value="FCD"/>
    <property type="match status" value="1"/>
</dbReference>
<name>A0A0H1R954_9HYPH</name>
<dbReference type="Proteomes" id="UP000035489">
    <property type="component" value="Unassembled WGS sequence"/>
</dbReference>
<evidence type="ECO:0000256" key="2">
    <source>
        <dbReference type="ARBA" id="ARBA00023125"/>
    </source>
</evidence>
<feature type="domain" description="HTH gntR-type" evidence="4">
    <location>
        <begin position="5"/>
        <end position="72"/>
    </location>
</feature>
<keyword evidence="3" id="KW-0804">Transcription</keyword>
<dbReference type="SUPFAM" id="SSF48008">
    <property type="entry name" value="GntR ligand-binding domain-like"/>
    <property type="match status" value="1"/>
</dbReference>
<dbReference type="InterPro" id="IPR036388">
    <property type="entry name" value="WH-like_DNA-bd_sf"/>
</dbReference>
<keyword evidence="6" id="KW-1185">Reference proteome</keyword>
<dbReference type="PATRIC" id="fig|1225564.3.peg.5572"/>
<dbReference type="OrthoDB" id="9812645at2"/>
<dbReference type="Gene3D" id="1.10.10.10">
    <property type="entry name" value="Winged helix-like DNA-binding domain superfamily/Winged helix DNA-binding domain"/>
    <property type="match status" value="1"/>
</dbReference>
<dbReference type="SMART" id="SM00345">
    <property type="entry name" value="HTH_GNTR"/>
    <property type="match status" value="1"/>
</dbReference>
<reference evidence="5 6" key="1">
    <citation type="submission" date="2015-05" db="EMBL/GenBank/DDBJ databases">
        <title>Draft genome sequence of Microvirga vignae strain BR3299, a novel nitrogen fixing bacteria isolated from Brazil semi-aired region.</title>
        <authorList>
            <person name="Zilli J.E."/>
            <person name="Passos S.R."/>
            <person name="Leite J."/>
            <person name="Baldani J.I."/>
            <person name="Xavier G.R."/>
            <person name="Rumjaneck N.G."/>
            <person name="Simoes-Araujo J.L."/>
        </authorList>
    </citation>
    <scope>NUCLEOTIDE SEQUENCE [LARGE SCALE GENOMIC DNA]</scope>
    <source>
        <strain evidence="5 6">BR3299</strain>
    </source>
</reference>
<proteinExistence type="predicted"/>
<dbReference type="GO" id="GO:0003700">
    <property type="term" value="F:DNA-binding transcription factor activity"/>
    <property type="evidence" value="ECO:0007669"/>
    <property type="project" value="InterPro"/>
</dbReference>
<evidence type="ECO:0000313" key="6">
    <source>
        <dbReference type="Proteomes" id="UP000035489"/>
    </source>
</evidence>
<dbReference type="PANTHER" id="PTHR43537">
    <property type="entry name" value="TRANSCRIPTIONAL REGULATOR, GNTR FAMILY"/>
    <property type="match status" value="1"/>
</dbReference>
<organism evidence="5 6">
    <name type="scientific">Microvirga vignae</name>
    <dbReference type="NCBI Taxonomy" id="1225564"/>
    <lineage>
        <taxon>Bacteria</taxon>
        <taxon>Pseudomonadati</taxon>
        <taxon>Pseudomonadota</taxon>
        <taxon>Alphaproteobacteria</taxon>
        <taxon>Hyphomicrobiales</taxon>
        <taxon>Methylobacteriaceae</taxon>
        <taxon>Microvirga</taxon>
    </lineage>
</organism>
<dbReference type="PROSITE" id="PS50949">
    <property type="entry name" value="HTH_GNTR"/>
    <property type="match status" value="1"/>
</dbReference>
<evidence type="ECO:0000313" key="5">
    <source>
        <dbReference type="EMBL" id="KLK91351.1"/>
    </source>
</evidence>
<dbReference type="RefSeq" id="WP_047190982.1">
    <property type="nucleotide sequence ID" value="NZ_LCYG01000056.1"/>
</dbReference>
<dbReference type="Pfam" id="PF07729">
    <property type="entry name" value="FCD"/>
    <property type="match status" value="1"/>
</dbReference>
<dbReference type="GO" id="GO:0003677">
    <property type="term" value="F:DNA binding"/>
    <property type="evidence" value="ECO:0007669"/>
    <property type="project" value="UniProtKB-KW"/>
</dbReference>
<dbReference type="EMBL" id="LCYG01000056">
    <property type="protein sequence ID" value="KLK91351.1"/>
    <property type="molecule type" value="Genomic_DNA"/>
</dbReference>
<protein>
    <recommendedName>
        <fullName evidence="4">HTH gntR-type domain-containing protein</fullName>
    </recommendedName>
</protein>
<gene>
    <name evidence="5" type="ORF">AA309_21125</name>
</gene>
<evidence type="ECO:0000259" key="4">
    <source>
        <dbReference type="PROSITE" id="PS50949"/>
    </source>
</evidence>
<accession>A0A0H1R954</accession>
<keyword evidence="1" id="KW-0805">Transcription regulation</keyword>
<dbReference type="Gene3D" id="1.20.120.530">
    <property type="entry name" value="GntR ligand-binding domain-like"/>
    <property type="match status" value="1"/>
</dbReference>
<dbReference type="STRING" id="1225564.AA309_21125"/>
<dbReference type="InterPro" id="IPR008920">
    <property type="entry name" value="TF_FadR/GntR_C"/>
</dbReference>
<dbReference type="InterPro" id="IPR011711">
    <property type="entry name" value="GntR_C"/>
</dbReference>
<dbReference type="InterPro" id="IPR000524">
    <property type="entry name" value="Tscrpt_reg_HTH_GntR"/>
</dbReference>
<comment type="caution">
    <text evidence="5">The sequence shown here is derived from an EMBL/GenBank/DDBJ whole genome shotgun (WGS) entry which is preliminary data.</text>
</comment>
<evidence type="ECO:0000256" key="1">
    <source>
        <dbReference type="ARBA" id="ARBA00023015"/>
    </source>
</evidence>
<dbReference type="PRINTS" id="PR00035">
    <property type="entry name" value="HTHGNTR"/>
</dbReference>
<sequence length="234" mass="26284">MTDGEDDILARVIDIAMELRPDSSGRIKLPTERELADQLGIQRPTLRDRLTVLETLGLLQRVQGSGTYLALPNSRFLQFYFGVALKLGFISIDQIQSAMEMIGREMAGAAAIQASTADLETLDDLIDQIAESDSLEDVVELQFELHATLARACRNPVIVIVIDGLSSVIRSVIANKVRIISMVRGAFERNIEAYRALVQALRDREPELAREAIQECYWLWRREESKISILNINE</sequence>